<evidence type="ECO:0000256" key="8">
    <source>
        <dbReference type="ARBA" id="ARBA00022723"/>
    </source>
</evidence>
<dbReference type="GO" id="GO:0005737">
    <property type="term" value="C:cytoplasm"/>
    <property type="evidence" value="ECO:0007669"/>
    <property type="project" value="TreeGrafter"/>
</dbReference>
<evidence type="ECO:0000256" key="2">
    <source>
        <dbReference type="ARBA" id="ARBA00005494"/>
    </source>
</evidence>
<dbReference type="SUPFAM" id="SSF102114">
    <property type="entry name" value="Radical SAM enzymes"/>
    <property type="match status" value="1"/>
</dbReference>
<dbReference type="NCBIfam" id="TIGR01211">
    <property type="entry name" value="ELP3"/>
    <property type="match status" value="1"/>
</dbReference>
<dbReference type="InterPro" id="IPR032432">
    <property type="entry name" value="Radical_SAM_C"/>
</dbReference>
<accession>A0A2H0X872</accession>
<evidence type="ECO:0000256" key="12">
    <source>
        <dbReference type="ARBA" id="ARBA00023315"/>
    </source>
</evidence>
<dbReference type="PANTHER" id="PTHR11135:SF0">
    <property type="entry name" value="ELONGATOR COMPLEX PROTEIN 3"/>
    <property type="match status" value="1"/>
</dbReference>
<gene>
    <name evidence="17" type="ORF">COT52_00540</name>
</gene>
<feature type="binding site" evidence="15">
    <location>
        <position position="92"/>
    </location>
    <ligand>
        <name>[4Fe-4S] cluster</name>
        <dbReference type="ChEBI" id="CHEBI:49883"/>
        <note>4Fe-4S-S-AdoMet</note>
    </ligand>
</feature>
<proteinExistence type="inferred from homology"/>
<dbReference type="SFLD" id="SFLDF00344">
    <property type="entry name" value="ELP3-like"/>
    <property type="match status" value="1"/>
</dbReference>
<keyword evidence="5" id="KW-0808">Transferase</keyword>
<dbReference type="EMBL" id="PEYW01000006">
    <property type="protein sequence ID" value="PIS21102.1"/>
    <property type="molecule type" value="Genomic_DNA"/>
</dbReference>
<dbReference type="CDD" id="cd01335">
    <property type="entry name" value="Radical_SAM"/>
    <property type="match status" value="1"/>
</dbReference>
<dbReference type="AlphaFoldDB" id="A0A2H0X872"/>
<evidence type="ECO:0000313" key="17">
    <source>
        <dbReference type="EMBL" id="PIS21102.1"/>
    </source>
</evidence>
<evidence type="ECO:0000313" key="18">
    <source>
        <dbReference type="Proteomes" id="UP000231414"/>
    </source>
</evidence>
<evidence type="ECO:0000256" key="14">
    <source>
        <dbReference type="ARBA" id="ARBA00047372"/>
    </source>
</evidence>
<dbReference type="GO" id="GO:0002926">
    <property type="term" value="P:tRNA wobble base 5-methoxycarbonylmethyl-2-thiouridinylation"/>
    <property type="evidence" value="ECO:0007669"/>
    <property type="project" value="TreeGrafter"/>
</dbReference>
<dbReference type="InterPro" id="IPR006638">
    <property type="entry name" value="Elp3/MiaA/NifB-like_rSAM"/>
</dbReference>
<evidence type="ECO:0000256" key="15">
    <source>
        <dbReference type="PIRSR" id="PIRSR005669-1"/>
    </source>
</evidence>
<comment type="caution">
    <text evidence="17">The sequence shown here is derived from an EMBL/GenBank/DDBJ whole genome shotgun (WGS) entry which is preliminary data.</text>
</comment>
<dbReference type="PIRSF" id="PIRSF005669">
    <property type="entry name" value="Hist_AcTrfase_ELP3"/>
    <property type="match status" value="1"/>
</dbReference>
<sequence>MTTEFVKQLNKTTINSDHQFLGQKRFLAKKLKLANIPKNSSLNEEYQALVSKGDIAPNSQLEKWLKLNPVRTQSGVAPVAVLTKPYPCPGKCIYCPNQEGVPKSYLTQEPAVDRAISYQYDPFQQTAGRLKALDATGHATQKVDLIIVGGTFLAYEKDYQEWFIKRCFDAANKTDSGDLDQAKKENERGPYRLIGISIETRPDTITSDSIKWLRYLGVTKVELGVQNLNDRILKKIKRGHTVKQVVQATRLLKNAGFKICYHIMPNLPGATLKSDLAMFKKLFADPRFRPDMLKIYPCSIVESAPLYQDFLKGDFQPYSQNDLTNLLVGIKKNLPEYVRVNRLIRDIPAARIVSGNKQTNLRQDIYKIMKAKGISCKCIRCREIKGQTPSSQLELKIKKYQASGGEEYFLSWVDEQNRLYGLLRLRFPEKKDQANSILLVLKNSALIREIHIYGTALPLGGYDEKSPQHQRLGQRLMSRAEQICRRHRAQRIAVIAGVGTRNYYQKIGYYLAGEYMIKDIAKISGNRVQ</sequence>
<keyword evidence="10 15" id="KW-0408">Iron</keyword>
<dbReference type="GO" id="GO:0051539">
    <property type="term" value="F:4 iron, 4 sulfur cluster binding"/>
    <property type="evidence" value="ECO:0007669"/>
    <property type="project" value="UniProtKB-KW"/>
</dbReference>
<dbReference type="SMART" id="SM00729">
    <property type="entry name" value="Elp3"/>
    <property type="match status" value="1"/>
</dbReference>
<evidence type="ECO:0000256" key="4">
    <source>
        <dbReference type="ARBA" id="ARBA00022555"/>
    </source>
</evidence>
<dbReference type="Gene3D" id="3.40.630.30">
    <property type="match status" value="1"/>
</dbReference>
<evidence type="ECO:0000256" key="3">
    <source>
        <dbReference type="ARBA" id="ARBA00022485"/>
    </source>
</evidence>
<reference evidence="18" key="1">
    <citation type="submission" date="2017-09" db="EMBL/GenBank/DDBJ databases">
        <title>Depth-based differentiation of microbial function through sediment-hosted aquifers and enrichment of novel symbionts in the deep terrestrial subsurface.</title>
        <authorList>
            <person name="Probst A.J."/>
            <person name="Ladd B."/>
            <person name="Jarett J.K."/>
            <person name="Geller-Mcgrath D.E."/>
            <person name="Sieber C.M.K."/>
            <person name="Emerson J.B."/>
            <person name="Anantharaman K."/>
            <person name="Thomas B.C."/>
            <person name="Malmstrom R."/>
            <person name="Stieglmeier M."/>
            <person name="Klingl A."/>
            <person name="Woyke T."/>
            <person name="Ryan C.M."/>
            <person name="Banfield J.F."/>
        </authorList>
    </citation>
    <scope>NUCLEOTIDE SEQUENCE [LARGE SCALE GENOMIC DNA]</scope>
</reference>
<keyword evidence="7" id="KW-0819">tRNA processing</keyword>
<dbReference type="GO" id="GO:0046872">
    <property type="term" value="F:metal ion binding"/>
    <property type="evidence" value="ECO:0007669"/>
    <property type="project" value="UniProtKB-KW"/>
</dbReference>
<evidence type="ECO:0000256" key="9">
    <source>
        <dbReference type="ARBA" id="ARBA00022884"/>
    </source>
</evidence>
<feature type="binding site" evidence="15">
    <location>
        <position position="88"/>
    </location>
    <ligand>
        <name>[4Fe-4S] cluster</name>
        <dbReference type="ChEBI" id="CHEBI:49883"/>
        <note>4Fe-4S-S-AdoMet</note>
    </ligand>
</feature>
<evidence type="ECO:0000259" key="16">
    <source>
        <dbReference type="PROSITE" id="PS51918"/>
    </source>
</evidence>
<feature type="domain" description="Radical SAM core" evidence="16">
    <location>
        <begin position="71"/>
        <end position="348"/>
    </location>
</feature>
<keyword evidence="8 15" id="KW-0479">Metal-binding</keyword>
<evidence type="ECO:0000256" key="13">
    <source>
        <dbReference type="ARBA" id="ARBA00044771"/>
    </source>
</evidence>
<dbReference type="InterPro" id="IPR058240">
    <property type="entry name" value="rSAM_sf"/>
</dbReference>
<keyword evidence="6" id="KW-0949">S-adenosyl-L-methionine</keyword>
<feature type="binding site" evidence="15">
    <location>
        <position position="95"/>
    </location>
    <ligand>
        <name>[4Fe-4S] cluster</name>
        <dbReference type="ChEBI" id="CHEBI:49883"/>
        <note>4Fe-4S-S-AdoMet</note>
    </ligand>
</feature>
<dbReference type="SUPFAM" id="SSF55729">
    <property type="entry name" value="Acyl-CoA N-acyltransferases (Nat)"/>
    <property type="match status" value="1"/>
</dbReference>
<dbReference type="InterPro" id="IPR023404">
    <property type="entry name" value="rSAM_horseshoe"/>
</dbReference>
<dbReference type="Proteomes" id="UP000231414">
    <property type="component" value="Unassembled WGS sequence"/>
</dbReference>
<keyword evidence="12" id="KW-0012">Acyltransferase</keyword>
<dbReference type="GO" id="GO:0000049">
    <property type="term" value="F:tRNA binding"/>
    <property type="evidence" value="ECO:0007669"/>
    <property type="project" value="UniProtKB-KW"/>
</dbReference>
<organism evidence="17 18">
    <name type="scientific">candidate division WWE3 bacterium CG08_land_8_20_14_0_20_43_13</name>
    <dbReference type="NCBI Taxonomy" id="1975087"/>
    <lineage>
        <taxon>Bacteria</taxon>
        <taxon>Katanobacteria</taxon>
    </lineage>
</organism>
<comment type="catalytic activity">
    <reaction evidence="14">
        <text>uridine(34) in tRNA + acetyl-CoA + S-adenosyl-L-methionine + H2O = 5-(carboxymethyl)uridine(34) in tRNA + 5'-deoxyadenosine + L-methionine + CoA + 2 H(+)</text>
        <dbReference type="Rhea" id="RHEA:61020"/>
        <dbReference type="Rhea" id="RHEA-COMP:10407"/>
        <dbReference type="Rhea" id="RHEA-COMP:11727"/>
        <dbReference type="ChEBI" id="CHEBI:15377"/>
        <dbReference type="ChEBI" id="CHEBI:15378"/>
        <dbReference type="ChEBI" id="CHEBI:17319"/>
        <dbReference type="ChEBI" id="CHEBI:57287"/>
        <dbReference type="ChEBI" id="CHEBI:57288"/>
        <dbReference type="ChEBI" id="CHEBI:57844"/>
        <dbReference type="ChEBI" id="CHEBI:59789"/>
        <dbReference type="ChEBI" id="CHEBI:65315"/>
        <dbReference type="ChEBI" id="CHEBI:74882"/>
        <dbReference type="EC" id="2.3.1.311"/>
    </reaction>
    <physiologicalReaction direction="left-to-right" evidence="14">
        <dbReference type="Rhea" id="RHEA:61021"/>
    </physiologicalReaction>
</comment>
<keyword evidence="4" id="KW-0820">tRNA-binding</keyword>
<evidence type="ECO:0000256" key="11">
    <source>
        <dbReference type="ARBA" id="ARBA00023014"/>
    </source>
</evidence>
<dbReference type="InterPro" id="IPR007197">
    <property type="entry name" value="rSAM"/>
</dbReference>
<dbReference type="InterPro" id="IPR016181">
    <property type="entry name" value="Acyl_CoA_acyltransferase"/>
</dbReference>
<dbReference type="InterPro" id="IPR034687">
    <property type="entry name" value="ELP3-like"/>
</dbReference>
<comment type="pathway">
    <text evidence="1">tRNA modification.</text>
</comment>
<dbReference type="Pfam" id="PF04055">
    <property type="entry name" value="Radical_SAM"/>
    <property type="match status" value="1"/>
</dbReference>
<evidence type="ECO:0000256" key="6">
    <source>
        <dbReference type="ARBA" id="ARBA00022691"/>
    </source>
</evidence>
<keyword evidence="9" id="KW-0694">RNA-binding</keyword>
<evidence type="ECO:0000256" key="7">
    <source>
        <dbReference type="ARBA" id="ARBA00022694"/>
    </source>
</evidence>
<dbReference type="InterPro" id="IPR039661">
    <property type="entry name" value="ELP3"/>
</dbReference>
<keyword evidence="3" id="KW-0004">4Fe-4S</keyword>
<dbReference type="SFLD" id="SFLDG01086">
    <property type="entry name" value="elongater_protein-like"/>
    <property type="match status" value="1"/>
</dbReference>
<dbReference type="PANTHER" id="PTHR11135">
    <property type="entry name" value="HISTONE ACETYLTRANSFERASE-RELATED"/>
    <property type="match status" value="1"/>
</dbReference>
<evidence type="ECO:0000256" key="1">
    <source>
        <dbReference type="ARBA" id="ARBA00005217"/>
    </source>
</evidence>
<keyword evidence="11 15" id="KW-0411">Iron-sulfur</keyword>
<evidence type="ECO:0000256" key="5">
    <source>
        <dbReference type="ARBA" id="ARBA00022679"/>
    </source>
</evidence>
<dbReference type="EC" id="2.3.1.311" evidence="13"/>
<dbReference type="Pfam" id="PF16199">
    <property type="entry name" value="Radical_SAM_C"/>
    <property type="match status" value="1"/>
</dbReference>
<comment type="cofactor">
    <cofactor evidence="15">
        <name>[4Fe-4S] cluster</name>
        <dbReference type="ChEBI" id="CHEBI:49883"/>
    </cofactor>
    <text evidence="15">Binds 1 [4Fe-4S] cluster. The cluster is coordinated with 3 cysteines and an exchangeable S-adenosyl-L-methionine.</text>
</comment>
<name>A0A2H0X872_UNCKA</name>
<evidence type="ECO:0000256" key="10">
    <source>
        <dbReference type="ARBA" id="ARBA00023004"/>
    </source>
</evidence>
<dbReference type="PROSITE" id="PS51918">
    <property type="entry name" value="RADICAL_SAM"/>
    <property type="match status" value="1"/>
</dbReference>
<comment type="similarity">
    <text evidence="2">Belongs to the ELP3 family.</text>
</comment>
<dbReference type="SFLD" id="SFLDS00029">
    <property type="entry name" value="Radical_SAM"/>
    <property type="match status" value="1"/>
</dbReference>
<protein>
    <recommendedName>
        <fullName evidence="13">tRNA carboxymethyluridine synthase</fullName>
        <ecNumber evidence="13">2.3.1.311</ecNumber>
    </recommendedName>
</protein>
<dbReference type="Gene3D" id="3.80.30.20">
    <property type="entry name" value="tm_1862 like domain"/>
    <property type="match status" value="1"/>
</dbReference>
<dbReference type="GO" id="GO:0106261">
    <property type="term" value="F:tRNA uridine(34) acetyltransferase activity"/>
    <property type="evidence" value="ECO:0007669"/>
    <property type="project" value="UniProtKB-EC"/>
</dbReference>